<dbReference type="GO" id="GO:0009225">
    <property type="term" value="P:nucleotide-sugar metabolic process"/>
    <property type="evidence" value="ECO:0007669"/>
    <property type="project" value="TreeGrafter"/>
</dbReference>
<feature type="binding site" evidence="2">
    <location>
        <position position="48"/>
    </location>
    <ligand>
        <name>substrate</name>
    </ligand>
</feature>
<evidence type="ECO:0000259" key="3">
    <source>
        <dbReference type="Pfam" id="PF05028"/>
    </source>
</evidence>
<dbReference type="InterPro" id="IPR007724">
    <property type="entry name" value="Poly_GlycHdrlase"/>
</dbReference>
<dbReference type="Proteomes" id="UP000678393">
    <property type="component" value="Unassembled WGS sequence"/>
</dbReference>
<comment type="caution">
    <text evidence="4">The sequence shown here is derived from an EMBL/GenBank/DDBJ whole genome shotgun (WGS) entry which is preliminary data.</text>
</comment>
<feature type="binding site" evidence="2">
    <location>
        <position position="62"/>
    </location>
    <ligand>
        <name>substrate</name>
    </ligand>
</feature>
<name>A0A8S3ZWH1_9EUPU</name>
<dbReference type="EMBL" id="CAJHNH020005445">
    <property type="protein sequence ID" value="CAG5132498.1"/>
    <property type="molecule type" value="Genomic_DNA"/>
</dbReference>
<dbReference type="GO" id="GO:0004649">
    <property type="term" value="F:poly(ADP-ribose) glycohydrolase activity"/>
    <property type="evidence" value="ECO:0007669"/>
    <property type="project" value="InterPro"/>
</dbReference>
<feature type="domain" description="PARG catalytic Macro" evidence="3">
    <location>
        <begin position="17"/>
        <end position="214"/>
    </location>
</feature>
<feature type="active site" evidence="1">
    <location>
        <position position="45"/>
    </location>
</feature>
<organism evidence="4 5">
    <name type="scientific">Candidula unifasciata</name>
    <dbReference type="NCBI Taxonomy" id="100452"/>
    <lineage>
        <taxon>Eukaryota</taxon>
        <taxon>Metazoa</taxon>
        <taxon>Spiralia</taxon>
        <taxon>Lophotrochozoa</taxon>
        <taxon>Mollusca</taxon>
        <taxon>Gastropoda</taxon>
        <taxon>Heterobranchia</taxon>
        <taxon>Euthyneura</taxon>
        <taxon>Panpulmonata</taxon>
        <taxon>Eupulmonata</taxon>
        <taxon>Stylommatophora</taxon>
        <taxon>Helicina</taxon>
        <taxon>Helicoidea</taxon>
        <taxon>Geomitridae</taxon>
        <taxon>Candidula</taxon>
    </lineage>
</organism>
<sequence>PDGNVTYKRVYSHPVVWQTNEKKLSNLHVSSEGTIEDARGFLQADFANKFVGGGVLTAGLVQEEIRFVLCPEMIVSRLFTEVLASDEVLVMIGCERFNSYSGYSDTFKFTGNYFDNTERDHMGRRFTEVVAMDAAVFRENYYHQFELHHVQRELNKAYIAFESKGTRNKPAVCTGNWGCGAFGGDKQLKALIQLMAASVANRDICYLTFGDTELCLQIGHIYDILKARDICIKDIMKILKEYSHSNTSDLLFTFIEKKLAEKC</sequence>
<reference evidence="4" key="1">
    <citation type="submission" date="2021-04" db="EMBL/GenBank/DDBJ databases">
        <authorList>
            <consortium name="Molecular Ecology Group"/>
        </authorList>
    </citation>
    <scope>NUCLEOTIDE SEQUENCE</scope>
</reference>
<dbReference type="GO" id="GO:0006282">
    <property type="term" value="P:regulation of DNA repair"/>
    <property type="evidence" value="ECO:0007669"/>
    <property type="project" value="InterPro"/>
</dbReference>
<evidence type="ECO:0000313" key="5">
    <source>
        <dbReference type="Proteomes" id="UP000678393"/>
    </source>
</evidence>
<evidence type="ECO:0000313" key="4">
    <source>
        <dbReference type="EMBL" id="CAG5132498.1"/>
    </source>
</evidence>
<dbReference type="PANTHER" id="PTHR12837:SF15">
    <property type="entry name" value="POLY(ADP-RIBOSE) GLYCOHYDROLASE"/>
    <property type="match status" value="1"/>
</dbReference>
<keyword evidence="5" id="KW-1185">Reference proteome</keyword>
<dbReference type="PANTHER" id="PTHR12837">
    <property type="entry name" value="POLY ADP-RIBOSE GLYCOHYDROLASE"/>
    <property type="match status" value="1"/>
</dbReference>
<evidence type="ECO:0000256" key="2">
    <source>
        <dbReference type="PIRSR" id="PIRSR607724-2"/>
    </source>
</evidence>
<dbReference type="GO" id="GO:0005634">
    <property type="term" value="C:nucleus"/>
    <property type="evidence" value="ECO:0007669"/>
    <property type="project" value="TreeGrafter"/>
</dbReference>
<dbReference type="GO" id="GO:0005737">
    <property type="term" value="C:cytoplasm"/>
    <property type="evidence" value="ECO:0007669"/>
    <property type="project" value="TreeGrafter"/>
</dbReference>
<dbReference type="GO" id="GO:1990966">
    <property type="term" value="P:ATP generation from poly-ADP-D-ribose"/>
    <property type="evidence" value="ECO:0007669"/>
    <property type="project" value="TreeGrafter"/>
</dbReference>
<feature type="active site" evidence="1">
    <location>
        <position position="63"/>
    </location>
</feature>
<dbReference type="Pfam" id="PF05028">
    <property type="entry name" value="PARG_cat_C"/>
    <property type="match status" value="1"/>
</dbReference>
<dbReference type="InterPro" id="IPR046372">
    <property type="entry name" value="PARG_cat_C"/>
</dbReference>
<dbReference type="GO" id="GO:0005975">
    <property type="term" value="P:carbohydrate metabolic process"/>
    <property type="evidence" value="ECO:0007669"/>
    <property type="project" value="InterPro"/>
</dbReference>
<accession>A0A8S3ZWH1</accession>
<feature type="non-terminal residue" evidence="4">
    <location>
        <position position="263"/>
    </location>
</feature>
<evidence type="ECO:0000256" key="1">
    <source>
        <dbReference type="PIRSR" id="PIRSR607724-1"/>
    </source>
</evidence>
<feature type="active site" evidence="1">
    <location>
        <position position="64"/>
    </location>
</feature>
<gene>
    <name evidence="4" type="ORF">CUNI_LOCUS18056</name>
</gene>
<dbReference type="OrthoDB" id="1937899at2759"/>
<protein>
    <recommendedName>
        <fullName evidence="3">PARG catalytic Macro domain-containing protein</fullName>
    </recommendedName>
</protein>
<proteinExistence type="predicted"/>
<dbReference type="AlphaFoldDB" id="A0A8S3ZWH1"/>
<feature type="binding site" evidence="2">
    <location>
        <position position="103"/>
    </location>
    <ligand>
        <name>substrate</name>
    </ligand>
</feature>